<dbReference type="InterPro" id="IPR052709">
    <property type="entry name" value="Transposase-MT_Hybrid"/>
</dbReference>
<dbReference type="PANTHER" id="PTHR46060">
    <property type="entry name" value="MARINER MOS1 TRANSPOSASE-LIKE PROTEIN"/>
    <property type="match status" value="1"/>
</dbReference>
<reference evidence="3" key="1">
    <citation type="journal article" date="2020" name="bioRxiv">
        <title>Chromosome-level reference genome of the European wasp spider Argiope bruennichi: a resource for studies on range expansion and evolutionary adaptation.</title>
        <authorList>
            <person name="Sheffer M.M."/>
            <person name="Hoppe A."/>
            <person name="Krehenwinkel H."/>
            <person name="Uhl G."/>
            <person name="Kuss A.W."/>
            <person name="Jensen L."/>
            <person name="Jensen C."/>
            <person name="Gillespie R.G."/>
            <person name="Hoff K.J."/>
            <person name="Prost S."/>
        </authorList>
    </citation>
    <scope>NUCLEOTIDE SEQUENCE</scope>
</reference>
<evidence type="ECO:0000256" key="1">
    <source>
        <dbReference type="SAM" id="Coils"/>
    </source>
</evidence>
<sequence>MSAIVEEKTPGQRHPLSSQSMNSRCHLSYLLMVMNTHCSLFYQIGLFLLSSDDLIGYLGFYTPINHDVGKQICGLEKFFRVIMLVGVLQRKNYRRAIKEVVKRMTFTLQNSTIEKQRGVSRFLTAEGVTPAALLCRIVTVYGEDCVSDKPVRKCSAHFRAGRENLVDDPRSGQANSVITADLIDKVDYLVRNDRPVTLRMLAMKMDVSVGTVWTIVQEKWRYRKVCAQWAVDRQAQGTAYGASISISVSDIIRMLPNENFLVGADLNGHNPLWGYHRTNTRGVAIMDFLLANNLFINNSSDAPPTFTRNTDVATIIQACNKTFKIKKQPLTENPTWWTDKLEIEKKRIKALRRRAQRSSSEERSEKYLQWKTEAKKYMKKVKRAKNDGWKDLCTEAANPYGKHFKAAFRKTTIPSQLTVLNNISPEGGHQKIAQDILEQIFPFPNSTPS</sequence>
<dbReference type="Proteomes" id="UP000807504">
    <property type="component" value="Unassembled WGS sequence"/>
</dbReference>
<accession>A0A8T0EY28</accession>
<dbReference type="Gene3D" id="3.60.10.10">
    <property type="entry name" value="Endonuclease/exonuclease/phosphatase"/>
    <property type="match status" value="1"/>
</dbReference>
<proteinExistence type="predicted"/>
<dbReference type="SUPFAM" id="SSF56219">
    <property type="entry name" value="DNase I-like"/>
    <property type="match status" value="1"/>
</dbReference>
<comment type="caution">
    <text evidence="3">The sequence shown here is derived from an EMBL/GenBank/DDBJ whole genome shotgun (WGS) entry which is preliminary data.</text>
</comment>
<reference evidence="3" key="2">
    <citation type="submission" date="2020-06" db="EMBL/GenBank/DDBJ databases">
        <authorList>
            <person name="Sheffer M."/>
        </authorList>
    </citation>
    <scope>NUCLEOTIDE SEQUENCE</scope>
</reference>
<gene>
    <name evidence="3" type="ORF">HNY73_011906</name>
</gene>
<dbReference type="InterPro" id="IPR005135">
    <property type="entry name" value="Endo/exonuclease/phosphatase"/>
</dbReference>
<dbReference type="EMBL" id="JABXBU010001863">
    <property type="protein sequence ID" value="KAF8781518.1"/>
    <property type="molecule type" value="Genomic_DNA"/>
</dbReference>
<protein>
    <submittedName>
        <fullName evidence="3">Protein GVQW3 like protein</fullName>
    </submittedName>
</protein>
<dbReference type="AlphaFoldDB" id="A0A8T0EY28"/>
<keyword evidence="1" id="KW-0175">Coiled coil</keyword>
<feature type="coiled-coil region" evidence="1">
    <location>
        <begin position="341"/>
        <end position="387"/>
    </location>
</feature>
<feature type="domain" description="Endonuclease/exonuclease/phosphatase" evidence="2">
    <location>
        <begin position="247"/>
        <end position="315"/>
    </location>
</feature>
<keyword evidence="4" id="KW-1185">Reference proteome</keyword>
<dbReference type="GO" id="GO:0003824">
    <property type="term" value="F:catalytic activity"/>
    <property type="evidence" value="ECO:0007669"/>
    <property type="project" value="InterPro"/>
</dbReference>
<name>A0A8T0EY28_ARGBR</name>
<dbReference type="PANTHER" id="PTHR46060:SF1">
    <property type="entry name" value="MARINER MOS1 TRANSPOSASE-LIKE PROTEIN"/>
    <property type="match status" value="1"/>
</dbReference>
<dbReference type="Pfam" id="PF14529">
    <property type="entry name" value="Exo_endo_phos_2"/>
    <property type="match status" value="1"/>
</dbReference>
<evidence type="ECO:0000313" key="3">
    <source>
        <dbReference type="EMBL" id="KAF8781518.1"/>
    </source>
</evidence>
<evidence type="ECO:0000259" key="2">
    <source>
        <dbReference type="Pfam" id="PF14529"/>
    </source>
</evidence>
<organism evidence="3 4">
    <name type="scientific">Argiope bruennichi</name>
    <name type="common">Wasp spider</name>
    <name type="synonym">Aranea bruennichi</name>
    <dbReference type="NCBI Taxonomy" id="94029"/>
    <lineage>
        <taxon>Eukaryota</taxon>
        <taxon>Metazoa</taxon>
        <taxon>Ecdysozoa</taxon>
        <taxon>Arthropoda</taxon>
        <taxon>Chelicerata</taxon>
        <taxon>Arachnida</taxon>
        <taxon>Araneae</taxon>
        <taxon>Araneomorphae</taxon>
        <taxon>Entelegynae</taxon>
        <taxon>Araneoidea</taxon>
        <taxon>Araneidae</taxon>
        <taxon>Argiope</taxon>
    </lineage>
</organism>
<dbReference type="InterPro" id="IPR036691">
    <property type="entry name" value="Endo/exonu/phosph_ase_sf"/>
</dbReference>
<evidence type="ECO:0000313" key="4">
    <source>
        <dbReference type="Proteomes" id="UP000807504"/>
    </source>
</evidence>